<evidence type="ECO:0000313" key="3">
    <source>
        <dbReference type="Proteomes" id="UP000468735"/>
    </source>
</evidence>
<dbReference type="AlphaFoldDB" id="A0A6H9YP54"/>
<keyword evidence="3" id="KW-1185">Reference proteome</keyword>
<keyword evidence="1" id="KW-1133">Transmembrane helix</keyword>
<dbReference type="Proteomes" id="UP000468735">
    <property type="component" value="Unassembled WGS sequence"/>
</dbReference>
<evidence type="ECO:0000313" key="2">
    <source>
        <dbReference type="EMBL" id="KAB2347975.1"/>
    </source>
</evidence>
<reference evidence="2 3" key="1">
    <citation type="submission" date="2019-09" db="EMBL/GenBank/DDBJ databases">
        <title>Actinomadura physcomitrii sp. nov., a novel actinomycete isolated from moss [Physcomitrium sphaericum (Ludw) Fuernr].</title>
        <authorList>
            <person name="Zhuang X."/>
            <person name="Liu C."/>
        </authorList>
    </citation>
    <scope>NUCLEOTIDE SEQUENCE [LARGE SCALE GENOMIC DNA]</scope>
    <source>
        <strain evidence="2 3">HMC1</strain>
    </source>
</reference>
<dbReference type="OrthoDB" id="3536792at2"/>
<dbReference type="RefSeq" id="WP_151561624.1">
    <property type="nucleotide sequence ID" value="NZ_WBMT01000008.1"/>
</dbReference>
<name>A0A6H9YP54_9ACTN</name>
<organism evidence="2 3">
    <name type="scientific">Actinomadura rudentiformis</name>
    <dbReference type="NCBI Taxonomy" id="359158"/>
    <lineage>
        <taxon>Bacteria</taxon>
        <taxon>Bacillati</taxon>
        <taxon>Actinomycetota</taxon>
        <taxon>Actinomycetes</taxon>
        <taxon>Streptosporangiales</taxon>
        <taxon>Thermomonosporaceae</taxon>
        <taxon>Actinomadura</taxon>
    </lineage>
</organism>
<comment type="caution">
    <text evidence="2">The sequence shown here is derived from an EMBL/GenBank/DDBJ whole genome shotgun (WGS) entry which is preliminary data.</text>
</comment>
<accession>A0A6H9YP54</accession>
<keyword evidence="1" id="KW-0812">Transmembrane</keyword>
<dbReference type="EMBL" id="WBMT01000008">
    <property type="protein sequence ID" value="KAB2347975.1"/>
    <property type="molecule type" value="Genomic_DNA"/>
</dbReference>
<feature type="transmembrane region" description="Helical" evidence="1">
    <location>
        <begin position="33"/>
        <end position="53"/>
    </location>
</feature>
<sequence>MEPTNQSLEIELLSELRAALAEREVRSEVRENVAGLAVFTGVPGVFVWIFVSFSMRYFSWNRADFQHPVSDVRGAAQRIADQVGAYAKDWGKP</sequence>
<protein>
    <submittedName>
        <fullName evidence="2">Uncharacterized protein</fullName>
    </submittedName>
</protein>
<evidence type="ECO:0000256" key="1">
    <source>
        <dbReference type="SAM" id="Phobius"/>
    </source>
</evidence>
<gene>
    <name evidence="2" type="ORF">F8566_19050</name>
</gene>
<keyword evidence="1" id="KW-0472">Membrane</keyword>
<proteinExistence type="predicted"/>